<proteinExistence type="predicted"/>
<organism evidence="2 3">
    <name type="scientific">Colletotrichum chlorophyti</name>
    <dbReference type="NCBI Taxonomy" id="708187"/>
    <lineage>
        <taxon>Eukaryota</taxon>
        <taxon>Fungi</taxon>
        <taxon>Dikarya</taxon>
        <taxon>Ascomycota</taxon>
        <taxon>Pezizomycotina</taxon>
        <taxon>Sordariomycetes</taxon>
        <taxon>Hypocreomycetidae</taxon>
        <taxon>Glomerellales</taxon>
        <taxon>Glomerellaceae</taxon>
        <taxon>Colletotrichum</taxon>
    </lineage>
</organism>
<protein>
    <submittedName>
        <fullName evidence="2">Uncharacterized protein</fullName>
    </submittedName>
</protein>
<feature type="region of interest" description="Disordered" evidence="1">
    <location>
        <begin position="621"/>
        <end position="648"/>
    </location>
</feature>
<feature type="compositionally biased region" description="Low complexity" evidence="1">
    <location>
        <begin position="55"/>
        <end position="85"/>
    </location>
</feature>
<feature type="compositionally biased region" description="Low complexity" evidence="1">
    <location>
        <begin position="622"/>
        <end position="648"/>
    </location>
</feature>
<evidence type="ECO:0000256" key="1">
    <source>
        <dbReference type="SAM" id="MobiDB-lite"/>
    </source>
</evidence>
<dbReference type="STRING" id="708187.A0A1Q8RTV4"/>
<accession>A0A1Q8RTV4</accession>
<sequence>MAPTCAWGQATTTVQVTETMISTVYIHIPSSSSVQSLSSQSEGDSGGRPPPPRPSTTTRDGSPTSIGLASSSSSSAGVGTVTLTTEDPSGMTSGWIPTVTTFNNSTDILPSSSGTTVESTTGLLQVTTITGGSSLFSGTTAAPLQTSSILTGTQVDGASSWTLSWLSSSTVGFDNEATTTTLTSGPSVRTFTGNMSGVLSTRTITAGASTQIRFPNTTATTELTAPPKVATSGFIVITRTINGTASTWTLIGGTTIVNSEVTATTTSNPSGTLTGGLSTVTSIIGGVPTTWTLIGDSTFIGNHSTATSTPTPSVTDGFTVITGVISGVPSTWAVIGGSTVVGDGALIDPTPTPSQPFSGGFTVVTSLISGVPSMWTVIGGSTVVGLTSTLTVTSTPSPTTTDEFTVITSLINGMPSVWTVIDGSTVVGSSNATTATSTSTPSPALSEGFTIITSVVGGANTTWTIIGDSNTSRSSISTAAPSLITTIIDGNAVTRTVIGRSTITGTPSSTTSTPTESPEITVITGFISGIASTWTVIRGSTVAGSLRTEPTVTPATMTSAVGGVDLTWTVIGGSTTYVSLTNTVSSFVASTESALPTTAVSDGVVTFTLTGGATLVSTLNDSLPTSSASVTSSSRSSTSPTTRNTTPTSGYASAFTSISIIAFANASTCYSLPTPTASLHESLLNNTGRAAPYIDALYLNQTTNSVKYLRLVDNATDAVLIDVSDPSKMAIIDKDGDVLSIDSQGLHFTSANCSPRIDIFISGFFEQLDALTNSTCGNTTNIPVNGAAPSIPVSKRQEAVFDVILHLKDQCGQPARASLPVSVSLGETECLVVPGDRGNPGDFVASCAFPGSQSNLTECETSVQQTLDHLTKGSFAGTCLPLASVWNLLSHQLGAVIITDEMLRPFVNAGLDIDSRSGQGIISVIDGFLDLYDFSTSTFRNSSSEGGPELGQMIEGYGVTSIRNDVCHSAHASEPLNLTFTAGAATISSPLALISTMPSPAPEYERNVTDPAGLACCPNPGKCNVDNGQRFYPAEASIEGTDCLCGTTLDGSGVGFRTGRCVGYDQCNATSPCAGGAVCLIDNCCGFSVCVNGTECSASLERRWTSLSEMETSGGVF</sequence>
<gene>
    <name evidence="2" type="ORF">CCHL11_05661</name>
</gene>
<evidence type="ECO:0000313" key="2">
    <source>
        <dbReference type="EMBL" id="OLN87744.1"/>
    </source>
</evidence>
<dbReference type="EMBL" id="MPGH01000089">
    <property type="protein sequence ID" value="OLN87744.1"/>
    <property type="molecule type" value="Genomic_DNA"/>
</dbReference>
<comment type="caution">
    <text evidence="2">The sequence shown here is derived from an EMBL/GenBank/DDBJ whole genome shotgun (WGS) entry which is preliminary data.</text>
</comment>
<dbReference type="OrthoDB" id="5394947at2759"/>
<keyword evidence="3" id="KW-1185">Reference proteome</keyword>
<feature type="compositionally biased region" description="Low complexity" evidence="1">
    <location>
        <begin position="32"/>
        <end position="43"/>
    </location>
</feature>
<name>A0A1Q8RTV4_9PEZI</name>
<evidence type="ECO:0000313" key="3">
    <source>
        <dbReference type="Proteomes" id="UP000186583"/>
    </source>
</evidence>
<feature type="region of interest" description="Disordered" evidence="1">
    <location>
        <begin position="32"/>
        <end position="96"/>
    </location>
</feature>
<reference evidence="2 3" key="1">
    <citation type="submission" date="2016-11" db="EMBL/GenBank/DDBJ databases">
        <title>Draft Genome Assembly of Colletotrichum chlorophyti a pathogen of herbaceous plants.</title>
        <authorList>
            <person name="Gan P."/>
            <person name="Narusaka M."/>
            <person name="Tsushima A."/>
            <person name="Narusaka Y."/>
            <person name="Takano Y."/>
            <person name="Shirasu K."/>
        </authorList>
    </citation>
    <scope>NUCLEOTIDE SEQUENCE [LARGE SCALE GENOMIC DNA]</scope>
    <source>
        <strain evidence="2 3">NTL11</strain>
    </source>
</reference>
<dbReference type="AlphaFoldDB" id="A0A1Q8RTV4"/>
<dbReference type="Proteomes" id="UP000186583">
    <property type="component" value="Unassembled WGS sequence"/>
</dbReference>